<evidence type="ECO:0000256" key="8">
    <source>
        <dbReference type="ARBA" id="ARBA00059423"/>
    </source>
</evidence>
<comment type="similarity">
    <text evidence="9">Belongs to the gamma-glutamyl phosphate reductase family.</text>
</comment>
<keyword evidence="6" id="KW-0560">Oxidoreductase</keyword>
<keyword evidence="3" id="KW-0028">Amino-acid biosynthesis</keyword>
<dbReference type="GO" id="GO:0004350">
    <property type="term" value="F:glutamate-5-semialdehyde dehydrogenase activity"/>
    <property type="evidence" value="ECO:0007669"/>
    <property type="project" value="UniProtKB-EC"/>
</dbReference>
<accession>A0A1R0GS15</accession>
<protein>
    <recommendedName>
        <fullName evidence="2">glutamate-5-semialdehyde dehydrogenase</fullName>
        <ecNumber evidence="2">1.2.1.41</ecNumber>
    </recommendedName>
    <alternativeName>
        <fullName evidence="11">Glutamate-5-semialdehyde dehydrogenase</fullName>
    </alternativeName>
    <alternativeName>
        <fullName evidence="10">Glutamyl-gamma-semialdehyde dehydrogenase</fullName>
    </alternativeName>
</protein>
<dbReference type="Gene3D" id="3.40.309.10">
    <property type="entry name" value="Aldehyde Dehydrogenase, Chain A, domain 2"/>
    <property type="match status" value="1"/>
</dbReference>
<dbReference type="AlphaFoldDB" id="A0A1R0GS15"/>
<evidence type="ECO:0000256" key="4">
    <source>
        <dbReference type="ARBA" id="ARBA00022650"/>
    </source>
</evidence>
<dbReference type="InterPro" id="IPR000965">
    <property type="entry name" value="GPR_dom"/>
</dbReference>
<evidence type="ECO:0000256" key="7">
    <source>
        <dbReference type="ARBA" id="ARBA00049024"/>
    </source>
</evidence>
<evidence type="ECO:0000256" key="6">
    <source>
        <dbReference type="ARBA" id="ARBA00023002"/>
    </source>
</evidence>
<dbReference type="CDD" id="cd07079">
    <property type="entry name" value="ALDH_F18-19_ProA-GPR"/>
    <property type="match status" value="1"/>
</dbReference>
<dbReference type="OrthoDB" id="1934954at2759"/>
<dbReference type="PIRSF" id="PIRSF000151">
    <property type="entry name" value="GPR"/>
    <property type="match status" value="1"/>
</dbReference>
<evidence type="ECO:0000256" key="1">
    <source>
        <dbReference type="ARBA" id="ARBA00004985"/>
    </source>
</evidence>
<proteinExistence type="inferred from homology"/>
<comment type="catalytic activity">
    <reaction evidence="7">
        <text>L-glutamate 5-semialdehyde + phosphate + NADP(+) = L-glutamyl 5-phosphate + NADPH + H(+)</text>
        <dbReference type="Rhea" id="RHEA:19541"/>
        <dbReference type="ChEBI" id="CHEBI:15378"/>
        <dbReference type="ChEBI" id="CHEBI:43474"/>
        <dbReference type="ChEBI" id="CHEBI:57783"/>
        <dbReference type="ChEBI" id="CHEBI:58066"/>
        <dbReference type="ChEBI" id="CHEBI:58274"/>
        <dbReference type="ChEBI" id="CHEBI:58349"/>
        <dbReference type="EC" id="1.2.1.41"/>
    </reaction>
</comment>
<dbReference type="InterPro" id="IPR015590">
    <property type="entry name" value="Aldehyde_DH_dom"/>
</dbReference>
<keyword evidence="4" id="KW-0641">Proline biosynthesis</keyword>
<dbReference type="PANTHER" id="PTHR11063:SF8">
    <property type="entry name" value="DELTA-1-PYRROLINE-5-CARBOXYLATE SYNTHASE"/>
    <property type="match status" value="1"/>
</dbReference>
<comment type="function">
    <text evidence="8">Catalyzes the NADPH dependent reduction of L-gamma-glutamyl 5-phosphate into L-glutamate 5-semialdehyde and phosphate. The product spontaneously undergoes cyclization to form 1-pyrroline-5-carboxylate.</text>
</comment>
<dbReference type="NCBIfam" id="NF001221">
    <property type="entry name" value="PRK00197.1"/>
    <property type="match status" value="1"/>
</dbReference>
<evidence type="ECO:0000259" key="12">
    <source>
        <dbReference type="Pfam" id="PF00171"/>
    </source>
</evidence>
<dbReference type="InterPro" id="IPR016163">
    <property type="entry name" value="Ald_DH_C"/>
</dbReference>
<evidence type="ECO:0000256" key="2">
    <source>
        <dbReference type="ARBA" id="ARBA00013002"/>
    </source>
</evidence>
<evidence type="ECO:0000313" key="13">
    <source>
        <dbReference type="EMBL" id="OLY79666.1"/>
    </source>
</evidence>
<dbReference type="InterPro" id="IPR016161">
    <property type="entry name" value="Ald_DH/histidinol_DH"/>
</dbReference>
<dbReference type="UniPathway" id="UPA00098">
    <property type="reaction ID" value="UER00360"/>
</dbReference>
<evidence type="ECO:0000256" key="9">
    <source>
        <dbReference type="ARBA" id="ARBA00060997"/>
    </source>
</evidence>
<keyword evidence="14" id="KW-1185">Reference proteome</keyword>
<dbReference type="SUPFAM" id="SSF53720">
    <property type="entry name" value="ALDH-like"/>
    <property type="match status" value="1"/>
</dbReference>
<gene>
    <name evidence="13" type="ORF">AYI68_g6260</name>
</gene>
<dbReference type="Pfam" id="PF00171">
    <property type="entry name" value="Aldedh"/>
    <property type="match status" value="1"/>
</dbReference>
<dbReference type="EMBL" id="LSSL01004198">
    <property type="protein sequence ID" value="OLY79666.1"/>
    <property type="molecule type" value="Genomic_DNA"/>
</dbReference>
<keyword evidence="5" id="KW-0521">NADP</keyword>
<evidence type="ECO:0000256" key="10">
    <source>
        <dbReference type="ARBA" id="ARBA00075718"/>
    </source>
</evidence>
<evidence type="ECO:0000256" key="3">
    <source>
        <dbReference type="ARBA" id="ARBA00022605"/>
    </source>
</evidence>
<comment type="caution">
    <text evidence="13">The sequence shown here is derived from an EMBL/GenBank/DDBJ whole genome shotgun (WGS) entry which is preliminary data.</text>
</comment>
<comment type="pathway">
    <text evidence="1">Amino-acid biosynthesis; L-proline biosynthesis; L-glutamate 5-semialdehyde from L-glutamate: step 2/2.</text>
</comment>
<dbReference type="Proteomes" id="UP000187455">
    <property type="component" value="Unassembled WGS sequence"/>
</dbReference>
<name>A0A1R0GS15_9FUNG</name>
<dbReference type="NCBIfam" id="TIGR00407">
    <property type="entry name" value="proA"/>
    <property type="match status" value="1"/>
</dbReference>
<dbReference type="GO" id="GO:0055129">
    <property type="term" value="P:L-proline biosynthetic process"/>
    <property type="evidence" value="ECO:0007669"/>
    <property type="project" value="UniProtKB-UniPathway"/>
</dbReference>
<feature type="domain" description="Aldehyde dehydrogenase" evidence="12">
    <location>
        <begin position="10"/>
        <end position="338"/>
    </location>
</feature>
<dbReference type="GO" id="GO:0050661">
    <property type="term" value="F:NADP binding"/>
    <property type="evidence" value="ECO:0007669"/>
    <property type="project" value="InterPro"/>
</dbReference>
<dbReference type="InterPro" id="IPR012134">
    <property type="entry name" value="Glu-5-SA_DH"/>
</dbReference>
<dbReference type="HAMAP" id="MF_00412">
    <property type="entry name" value="ProA"/>
    <property type="match status" value="1"/>
</dbReference>
<dbReference type="Gene3D" id="3.40.605.10">
    <property type="entry name" value="Aldehyde Dehydrogenase, Chain A, domain 1"/>
    <property type="match status" value="1"/>
</dbReference>
<dbReference type="InterPro" id="IPR020593">
    <property type="entry name" value="G-glutamylP_reductase_CS"/>
</dbReference>
<dbReference type="PANTHER" id="PTHR11063">
    <property type="entry name" value="GLUTAMATE SEMIALDEHYDE DEHYDROGENASE"/>
    <property type="match status" value="1"/>
</dbReference>
<dbReference type="STRING" id="133383.A0A1R0GS15"/>
<dbReference type="EC" id="1.2.1.41" evidence="2"/>
<dbReference type="InterPro" id="IPR016162">
    <property type="entry name" value="Ald_DH_N"/>
</dbReference>
<evidence type="ECO:0000256" key="11">
    <source>
        <dbReference type="ARBA" id="ARBA00077451"/>
    </source>
</evidence>
<reference evidence="13 14" key="1">
    <citation type="journal article" date="2016" name="Mol. Biol. Evol.">
        <title>Genome-Wide Survey of Gut Fungi (Harpellales) Reveals the First Horizontally Transferred Ubiquitin Gene from a Mosquito Host.</title>
        <authorList>
            <person name="Wang Y."/>
            <person name="White M.M."/>
            <person name="Kvist S."/>
            <person name="Moncalvo J.M."/>
        </authorList>
    </citation>
    <scope>NUCLEOTIDE SEQUENCE [LARGE SCALE GENOMIC DNA]</scope>
    <source>
        <strain evidence="13 14">ALG-7-W6</strain>
    </source>
</reference>
<organism evidence="13 14">
    <name type="scientific">Smittium mucronatum</name>
    <dbReference type="NCBI Taxonomy" id="133383"/>
    <lineage>
        <taxon>Eukaryota</taxon>
        <taxon>Fungi</taxon>
        <taxon>Fungi incertae sedis</taxon>
        <taxon>Zoopagomycota</taxon>
        <taxon>Kickxellomycotina</taxon>
        <taxon>Harpellomycetes</taxon>
        <taxon>Harpellales</taxon>
        <taxon>Legeriomycetaceae</taxon>
        <taxon>Smittium</taxon>
    </lineage>
</organism>
<evidence type="ECO:0000313" key="14">
    <source>
        <dbReference type="Proteomes" id="UP000187455"/>
    </source>
</evidence>
<dbReference type="FunFam" id="3.40.309.10:FF:000006">
    <property type="entry name" value="Gamma-glutamyl phosphate reductase"/>
    <property type="match status" value="1"/>
</dbReference>
<dbReference type="PROSITE" id="PS01223">
    <property type="entry name" value="PROA"/>
    <property type="match status" value="1"/>
</dbReference>
<evidence type="ECO:0000256" key="5">
    <source>
        <dbReference type="ARBA" id="ARBA00022857"/>
    </source>
</evidence>
<sequence length="458" mass="50429">MSVLDVAIRARESSNLLQIVEASQRSAALQRIKQILSAQKNKILEANELDMKFAKKQVEAGNLSESLYKRLDIKGNNDEKFDTMLKGIDEVDALEDPVGKITLSRKLDEGLSLYKVTCPVGVLLVIFEARPEVVVNISCLAIKSGNAAILKGGKEASHTNRILASLISEAVDPQTSGYGLTIPLSPEFPINTIQLVETRESIHELLKLDRYIDMAIPRGSNDLVRYVQNNTRIPVLGHADGLCSIFLDESCDLDKAIHIVVDAKTDYPAACNSVETCLVHEKCLDRVFPKVAQNLLEHGVKLHLDKHSKHSLHNSDIDFHKYKDLIVDATAEDYKTEYNSLDLAVKVVSSINEAISHIGEYGSKHTDCIVTENKENAELFMKILDSAGVFWNASTRFADGFRYGFGAEVGVSTNKTHARGPVGLEGLTIYKYKLIGNGQGAGDYGLAAGKKSYLHQDF</sequence>